<accession>A0AAQ3M3V5</accession>
<feature type="compositionally biased region" description="Polar residues" evidence="1">
    <location>
        <begin position="228"/>
        <end position="242"/>
    </location>
</feature>
<feature type="region of interest" description="Disordered" evidence="1">
    <location>
        <begin position="201"/>
        <end position="263"/>
    </location>
</feature>
<feature type="domain" description="RNase MRP protein 1 RNA binding" evidence="2">
    <location>
        <begin position="23"/>
        <end position="125"/>
    </location>
</feature>
<gene>
    <name evidence="3" type="ORF">R9X50_00366500</name>
</gene>
<feature type="compositionally biased region" description="Polar residues" evidence="1">
    <location>
        <begin position="201"/>
        <end position="210"/>
    </location>
</feature>
<dbReference type="InterPro" id="IPR047204">
    <property type="entry name" value="RMP1_RBD"/>
</dbReference>
<dbReference type="GO" id="GO:0000294">
    <property type="term" value="P:nuclear-transcribed mRNA catabolic process, RNase MRP-dependent"/>
    <property type="evidence" value="ECO:0007669"/>
    <property type="project" value="TreeGrafter"/>
</dbReference>
<name>A0AAQ3M3V5_9PEZI</name>
<evidence type="ECO:0000313" key="3">
    <source>
        <dbReference type="EMBL" id="WPH00835.1"/>
    </source>
</evidence>
<protein>
    <submittedName>
        <fullName evidence="3">Ribonuclease MRP protein subunit rmp1-like protein</fullName>
    </submittedName>
</protein>
<proteinExistence type="predicted"/>
<evidence type="ECO:0000256" key="1">
    <source>
        <dbReference type="SAM" id="MobiDB-lite"/>
    </source>
</evidence>
<dbReference type="Proteomes" id="UP001303373">
    <property type="component" value="Chromosome 5"/>
</dbReference>
<keyword evidence="4" id="KW-1185">Reference proteome</keyword>
<dbReference type="EMBL" id="CP138584">
    <property type="protein sequence ID" value="WPH00835.1"/>
    <property type="molecule type" value="Genomic_DNA"/>
</dbReference>
<dbReference type="CDD" id="cd22573">
    <property type="entry name" value="RMP1_RBD"/>
    <property type="match status" value="1"/>
</dbReference>
<dbReference type="GO" id="GO:0000172">
    <property type="term" value="C:ribonuclease MRP complex"/>
    <property type="evidence" value="ECO:0007669"/>
    <property type="project" value="InterPro"/>
</dbReference>
<dbReference type="InterPro" id="IPR047205">
    <property type="entry name" value="RMP1"/>
</dbReference>
<evidence type="ECO:0000313" key="4">
    <source>
        <dbReference type="Proteomes" id="UP001303373"/>
    </source>
</evidence>
<sequence length="263" mass="30209">MDCQKPPELSSEEQTTLKHLGDLLQLFHHRNNNQHRRSIWWRHFSTFRRQLTQLNQDITQLNTIPTTHLEKARKKARDPQTRLKIEQRLAFWERTLVAKWQHAFSQLVADGRFAMLGLVLMAVLSEICRVAGLTAKLEDLGQLEVQKALEAFAKEGWENDENGPSRSTLRVEEDFGEVIGRDPETTLDEKPDIAHSYQQSLVKTSAQGTKANEEPLNHILEASPPPTRNEQPPKRTNNSLESSMKKKKKRKKGNAIDDLFSGF</sequence>
<organism evidence="3 4">
    <name type="scientific">Acrodontium crateriforme</name>
    <dbReference type="NCBI Taxonomy" id="150365"/>
    <lineage>
        <taxon>Eukaryota</taxon>
        <taxon>Fungi</taxon>
        <taxon>Dikarya</taxon>
        <taxon>Ascomycota</taxon>
        <taxon>Pezizomycotina</taxon>
        <taxon>Dothideomycetes</taxon>
        <taxon>Dothideomycetidae</taxon>
        <taxon>Mycosphaerellales</taxon>
        <taxon>Teratosphaeriaceae</taxon>
        <taxon>Acrodontium</taxon>
    </lineage>
</organism>
<dbReference type="Pfam" id="PF20945">
    <property type="entry name" value="RMP1"/>
    <property type="match status" value="1"/>
</dbReference>
<dbReference type="GO" id="GO:0042134">
    <property type="term" value="F:rRNA primary transcript binding"/>
    <property type="evidence" value="ECO:0007669"/>
    <property type="project" value="InterPro"/>
</dbReference>
<reference evidence="3 4" key="1">
    <citation type="submission" date="2023-11" db="EMBL/GenBank/DDBJ databases">
        <title>An acidophilic fungus is an integral part of prey digestion in a carnivorous sundew plant.</title>
        <authorList>
            <person name="Tsai I.J."/>
        </authorList>
    </citation>
    <scope>NUCLEOTIDE SEQUENCE [LARGE SCALE GENOMIC DNA]</scope>
    <source>
        <strain evidence="3">169a</strain>
    </source>
</reference>
<evidence type="ECO:0000259" key="2">
    <source>
        <dbReference type="Pfam" id="PF20945"/>
    </source>
</evidence>
<dbReference type="PANTHER" id="PTHR37792">
    <property type="entry name" value="RIBONUCLEASE MRP PROTEIN SUBUNIT RMP1"/>
    <property type="match status" value="1"/>
</dbReference>
<dbReference type="AlphaFoldDB" id="A0AAQ3M3V5"/>
<dbReference type="PANTHER" id="PTHR37792:SF1">
    <property type="entry name" value="RIBONUCLEASE MRP PROTEIN SUBUNIT RMP1"/>
    <property type="match status" value="1"/>
</dbReference>
<dbReference type="GO" id="GO:0000466">
    <property type="term" value="P:maturation of 5.8S rRNA from tricistronic rRNA transcript (SSU-rRNA, 5.8S rRNA, LSU-rRNA)"/>
    <property type="evidence" value="ECO:0007669"/>
    <property type="project" value="TreeGrafter"/>
</dbReference>